<feature type="compositionally biased region" description="Polar residues" evidence="12">
    <location>
        <begin position="1"/>
        <end position="25"/>
    </location>
</feature>
<dbReference type="PANTHER" id="PTHR45789">
    <property type="entry name" value="FI18025P1"/>
    <property type="match status" value="1"/>
</dbReference>
<dbReference type="GO" id="GO:0032332">
    <property type="term" value="P:positive regulation of chondrocyte differentiation"/>
    <property type="evidence" value="ECO:0007669"/>
    <property type="project" value="TreeGrafter"/>
</dbReference>
<evidence type="ECO:0000256" key="9">
    <source>
        <dbReference type="ARBA" id="ARBA00023242"/>
    </source>
</evidence>
<feature type="compositionally biased region" description="Polar residues" evidence="12">
    <location>
        <begin position="398"/>
        <end position="418"/>
    </location>
</feature>
<feature type="compositionally biased region" description="Polar residues" evidence="12">
    <location>
        <begin position="353"/>
        <end position="362"/>
    </location>
</feature>
<evidence type="ECO:0000256" key="5">
    <source>
        <dbReference type="ARBA" id="ARBA00023015"/>
    </source>
</evidence>
<accession>A0A9F5MPL7</accession>
<dbReference type="RefSeq" id="XP_025018695.1">
    <property type="nucleotide sequence ID" value="XM_025162927.1"/>
</dbReference>
<evidence type="ECO:0000256" key="3">
    <source>
        <dbReference type="ARBA" id="ARBA00022499"/>
    </source>
</evidence>
<evidence type="ECO:0000259" key="13">
    <source>
        <dbReference type="PROSITE" id="PS50118"/>
    </source>
</evidence>
<evidence type="ECO:0000313" key="15">
    <source>
        <dbReference type="RefSeq" id="XP_025018695.1"/>
    </source>
</evidence>
<dbReference type="GO" id="GO:0005634">
    <property type="term" value="C:nucleus"/>
    <property type="evidence" value="ECO:0007669"/>
    <property type="project" value="UniProtKB-SubCell"/>
</dbReference>
<name>A0A9F5MPL7_PYTBI</name>
<keyword evidence="14" id="KW-1185">Reference proteome</keyword>
<evidence type="ECO:0000256" key="4">
    <source>
        <dbReference type="ARBA" id="ARBA00022782"/>
    </source>
</evidence>
<keyword evidence="2" id="KW-0217">Developmental protein</keyword>
<dbReference type="CDD" id="cd22042">
    <property type="entry name" value="HMG-box_EGL13-like"/>
    <property type="match status" value="1"/>
</dbReference>
<keyword evidence="6 10" id="KW-0238">DNA-binding</keyword>
<feature type="DNA-binding region" description="HMG box" evidence="10">
    <location>
        <begin position="559"/>
        <end position="627"/>
    </location>
</feature>
<dbReference type="GO" id="GO:0000978">
    <property type="term" value="F:RNA polymerase II cis-regulatory region sequence-specific DNA binding"/>
    <property type="evidence" value="ECO:0007669"/>
    <property type="project" value="TreeGrafter"/>
</dbReference>
<evidence type="ECO:0000256" key="8">
    <source>
        <dbReference type="ARBA" id="ARBA00023163"/>
    </source>
</evidence>
<dbReference type="SUPFAM" id="SSF47095">
    <property type="entry name" value="HMG-box"/>
    <property type="match status" value="1"/>
</dbReference>
<feature type="coiled-coil region" evidence="11">
    <location>
        <begin position="184"/>
        <end position="257"/>
    </location>
</feature>
<reference evidence="15" key="1">
    <citation type="submission" date="2025-08" db="UniProtKB">
        <authorList>
            <consortium name="RefSeq"/>
        </authorList>
    </citation>
    <scope>IDENTIFICATION</scope>
    <source>
        <tissue evidence="15">Liver</tissue>
    </source>
</reference>
<keyword evidence="4" id="KW-0221">Differentiation</keyword>
<evidence type="ECO:0000256" key="1">
    <source>
        <dbReference type="ARBA" id="ARBA00004123"/>
    </source>
</evidence>
<dbReference type="PANTHER" id="PTHR45789:SF1">
    <property type="entry name" value="TRANSCRIPTION FACTOR SOX-6"/>
    <property type="match status" value="1"/>
</dbReference>
<dbReference type="CTD" id="55553"/>
<keyword evidence="8" id="KW-0804">Transcription</keyword>
<keyword evidence="3" id="KW-1017">Isopeptide bond</keyword>
<evidence type="ECO:0000256" key="7">
    <source>
        <dbReference type="ARBA" id="ARBA00023159"/>
    </source>
</evidence>
<sequence length="766" mass="85092">MSSKQATSPFASDGEGTTTQDLASQEQEDGNNEELVTSHLPLHTILHNKPHSEELPALVTTIQQDSDWNSVISTQHRMESESNKLCSLYSFRNTSTSPHKPEEGGRDRSELMTSVNFGTPERRKGSLADVVDTLKQKKLEEMTRTEQEDSSCMEKLLSKDWKEKMERLNTSELLGEIKGTPESLAEKERQLSTMITQLISLREQLLAAHDEQKKLAASQIEKQRQQMDLARQQQEQIARQQQQLLQQQHKINLLQQQIQQVQGHMPPLMIPIFPHDQRTLAAAAAAQQGFLFPPGITYKPGDNYPVQFIPSTMAAAAASGLSPLQLQQLYAAQLASMQVSPGAKMPSTPQPPNTTGTLSPTGMKNEKRGTSPITQVKDDAAQPLNLSARPKTAEPVKSPTSPTQSLFPTSKTSPVNVANKSGIPSPIGATLGRGSSLDILSSLNSPALFGDQDTVMKAIQEARKMREQIQREQQQQQPHIDGKLPTLNNMGLNNCRTEKERTRFENLGPQLSGKPSEDGKLGPGVIDLTRPEDAEGGATVAEARVYRDARGRSSSEPHIKRPMNAFMVWAKDERRKILQAFPDMHNSNISKILGSRWKSMSNQEKQPYYEEQARLSKIHLEKYPNYKYKPRPKRTCIVDGKKLRIGEYKQLMRSRRQEMRQFFTVGQQPQIPIATGTGVVYPGAITMATATPSPQMTSDCSSTSASPEPSIPVIQSTYSMKTDSGSLAGNEMINGEDEMEMYEDFEDDPKSDYSSENEAHEAVTAN</sequence>
<evidence type="ECO:0000256" key="11">
    <source>
        <dbReference type="SAM" id="Coils"/>
    </source>
</evidence>
<feature type="region of interest" description="Disordered" evidence="12">
    <location>
        <begin position="1"/>
        <end position="39"/>
    </location>
</feature>
<dbReference type="InterPro" id="IPR036910">
    <property type="entry name" value="HMG_box_dom_sf"/>
</dbReference>
<evidence type="ECO:0000256" key="2">
    <source>
        <dbReference type="ARBA" id="ARBA00022473"/>
    </source>
</evidence>
<gene>
    <name evidence="15" type="primary">SOX6</name>
</gene>
<dbReference type="InterPro" id="IPR051356">
    <property type="entry name" value="SOX/SOX-like_TF"/>
</dbReference>
<keyword evidence="7" id="KW-0010">Activator</keyword>
<dbReference type="GO" id="GO:0007417">
    <property type="term" value="P:central nervous system development"/>
    <property type="evidence" value="ECO:0007669"/>
    <property type="project" value="TreeGrafter"/>
</dbReference>
<dbReference type="PROSITE" id="PS50118">
    <property type="entry name" value="HMG_BOX_2"/>
    <property type="match status" value="1"/>
</dbReference>
<dbReference type="GO" id="GO:0000981">
    <property type="term" value="F:DNA-binding transcription factor activity, RNA polymerase II-specific"/>
    <property type="evidence" value="ECO:0007669"/>
    <property type="project" value="TreeGrafter"/>
</dbReference>
<dbReference type="Pfam" id="PF00505">
    <property type="entry name" value="HMG_box"/>
    <property type="match status" value="1"/>
</dbReference>
<feature type="region of interest" description="Disordered" evidence="12">
    <location>
        <begin position="341"/>
        <end position="418"/>
    </location>
</feature>
<feature type="region of interest" description="Disordered" evidence="12">
    <location>
        <begin position="468"/>
        <end position="491"/>
    </location>
</feature>
<feature type="domain" description="HMG box" evidence="13">
    <location>
        <begin position="559"/>
        <end position="627"/>
    </location>
</feature>
<dbReference type="Proteomes" id="UP000695026">
    <property type="component" value="Unplaced"/>
</dbReference>
<dbReference type="Gene3D" id="1.10.30.10">
    <property type="entry name" value="High mobility group box domain"/>
    <property type="match status" value="1"/>
</dbReference>
<dbReference type="FunFam" id="1.10.30.10:FF:000003">
    <property type="entry name" value="Putative transcription factor SOX-6"/>
    <property type="match status" value="1"/>
</dbReference>
<dbReference type="AlphaFoldDB" id="A0A9F5MPL7"/>
<evidence type="ECO:0000256" key="12">
    <source>
        <dbReference type="SAM" id="MobiDB-lite"/>
    </source>
</evidence>
<dbReference type="GeneID" id="103067368"/>
<dbReference type="SMART" id="SM00398">
    <property type="entry name" value="HMG"/>
    <property type="match status" value="1"/>
</dbReference>
<proteinExistence type="predicted"/>
<evidence type="ECO:0000256" key="10">
    <source>
        <dbReference type="PROSITE-ProRule" id="PRU00267"/>
    </source>
</evidence>
<feature type="region of interest" description="Disordered" evidence="12">
    <location>
        <begin position="741"/>
        <end position="766"/>
    </location>
</feature>
<dbReference type="InterPro" id="IPR009071">
    <property type="entry name" value="HMG_box_dom"/>
</dbReference>
<keyword evidence="9 10" id="KW-0539">Nucleus</keyword>
<protein>
    <submittedName>
        <fullName evidence="15">Transcription factor SOX-6 isoform X2</fullName>
    </submittedName>
</protein>
<comment type="subcellular location">
    <subcellularLocation>
        <location evidence="1">Nucleus</location>
    </subcellularLocation>
</comment>
<dbReference type="GO" id="GO:0045165">
    <property type="term" value="P:cell fate commitment"/>
    <property type="evidence" value="ECO:0007669"/>
    <property type="project" value="TreeGrafter"/>
</dbReference>
<feature type="region of interest" description="Disordered" evidence="12">
    <location>
        <begin position="692"/>
        <end position="711"/>
    </location>
</feature>
<evidence type="ECO:0000313" key="14">
    <source>
        <dbReference type="Proteomes" id="UP000695026"/>
    </source>
</evidence>
<feature type="compositionally biased region" description="Basic and acidic residues" evidence="12">
    <location>
        <begin position="748"/>
        <end position="766"/>
    </location>
</feature>
<evidence type="ECO:0000256" key="6">
    <source>
        <dbReference type="ARBA" id="ARBA00023125"/>
    </source>
</evidence>
<organism evidence="14 15">
    <name type="scientific">Python bivittatus</name>
    <name type="common">Burmese python</name>
    <name type="synonym">Python molurus bivittatus</name>
    <dbReference type="NCBI Taxonomy" id="176946"/>
    <lineage>
        <taxon>Eukaryota</taxon>
        <taxon>Metazoa</taxon>
        <taxon>Chordata</taxon>
        <taxon>Craniata</taxon>
        <taxon>Vertebrata</taxon>
        <taxon>Euteleostomi</taxon>
        <taxon>Lepidosauria</taxon>
        <taxon>Squamata</taxon>
        <taxon>Bifurcata</taxon>
        <taxon>Unidentata</taxon>
        <taxon>Episquamata</taxon>
        <taxon>Toxicofera</taxon>
        <taxon>Serpentes</taxon>
        <taxon>Henophidia</taxon>
        <taxon>Pythonidae</taxon>
        <taxon>Python</taxon>
    </lineage>
</organism>
<keyword evidence="5" id="KW-0805">Transcription regulation</keyword>
<keyword evidence="11" id="KW-0175">Coiled coil</keyword>